<feature type="compositionally biased region" description="Polar residues" evidence="1">
    <location>
        <begin position="17"/>
        <end position="28"/>
    </location>
</feature>
<evidence type="ECO:0000313" key="3">
    <source>
        <dbReference type="Proteomes" id="UP000886998"/>
    </source>
</evidence>
<protein>
    <submittedName>
        <fullName evidence="2">Uncharacterized protein</fullName>
    </submittedName>
</protein>
<accession>A0A8X6XSM4</accession>
<proteinExistence type="predicted"/>
<name>A0A8X6XSM4_9ARAC</name>
<gene>
    <name evidence="2" type="ORF">TNIN_249931</name>
</gene>
<organism evidence="2 3">
    <name type="scientific">Trichonephila inaurata madagascariensis</name>
    <dbReference type="NCBI Taxonomy" id="2747483"/>
    <lineage>
        <taxon>Eukaryota</taxon>
        <taxon>Metazoa</taxon>
        <taxon>Ecdysozoa</taxon>
        <taxon>Arthropoda</taxon>
        <taxon>Chelicerata</taxon>
        <taxon>Arachnida</taxon>
        <taxon>Araneae</taxon>
        <taxon>Araneomorphae</taxon>
        <taxon>Entelegynae</taxon>
        <taxon>Araneoidea</taxon>
        <taxon>Nephilidae</taxon>
        <taxon>Trichonephila</taxon>
        <taxon>Trichonephila inaurata</taxon>
    </lineage>
</organism>
<feature type="region of interest" description="Disordered" evidence="1">
    <location>
        <begin position="1"/>
        <end position="29"/>
    </location>
</feature>
<evidence type="ECO:0000313" key="2">
    <source>
        <dbReference type="EMBL" id="GFY56846.1"/>
    </source>
</evidence>
<keyword evidence="3" id="KW-1185">Reference proteome</keyword>
<reference evidence="2" key="1">
    <citation type="submission" date="2020-08" db="EMBL/GenBank/DDBJ databases">
        <title>Multicomponent nature underlies the extraordinary mechanical properties of spider dragline silk.</title>
        <authorList>
            <person name="Kono N."/>
            <person name="Nakamura H."/>
            <person name="Mori M."/>
            <person name="Yoshida Y."/>
            <person name="Ohtoshi R."/>
            <person name="Malay A.D."/>
            <person name="Moran D.A.P."/>
            <person name="Tomita M."/>
            <person name="Numata K."/>
            <person name="Arakawa K."/>
        </authorList>
    </citation>
    <scope>NUCLEOTIDE SEQUENCE</scope>
</reference>
<dbReference type="AlphaFoldDB" id="A0A8X6XSM4"/>
<dbReference type="EMBL" id="BMAV01011172">
    <property type="protein sequence ID" value="GFY56846.1"/>
    <property type="molecule type" value="Genomic_DNA"/>
</dbReference>
<sequence length="117" mass="13368">MAEILNELKNSVPREPPQSQGSQASPDSQEIEMAEILLSLNEVNFGDPQNKIKENYDIMGTCSKSNMLLESIPKVIGYWNLFPNWDVMTLNEEFCKPLRHTVHSRNNIPLFDSNMQS</sequence>
<comment type="caution">
    <text evidence="2">The sequence shown here is derived from an EMBL/GenBank/DDBJ whole genome shotgun (WGS) entry which is preliminary data.</text>
</comment>
<evidence type="ECO:0000256" key="1">
    <source>
        <dbReference type="SAM" id="MobiDB-lite"/>
    </source>
</evidence>
<dbReference type="Proteomes" id="UP000886998">
    <property type="component" value="Unassembled WGS sequence"/>
</dbReference>